<gene>
    <name evidence="2" type="ORF">FTOL_01994</name>
</gene>
<dbReference type="Proteomes" id="UP001187734">
    <property type="component" value="Unassembled WGS sequence"/>
</dbReference>
<name>A0AAE8M0Y9_9HYPO</name>
<keyword evidence="3" id="KW-1185">Reference proteome</keyword>
<reference evidence="2" key="1">
    <citation type="submission" date="2018-03" db="EMBL/GenBank/DDBJ databases">
        <authorList>
            <person name="Guldener U."/>
        </authorList>
    </citation>
    <scope>NUCLEOTIDE SEQUENCE</scope>
</reference>
<evidence type="ECO:0000256" key="1">
    <source>
        <dbReference type="SAM" id="MobiDB-lite"/>
    </source>
</evidence>
<evidence type="ECO:0000313" key="2">
    <source>
        <dbReference type="EMBL" id="SPJ72266.1"/>
    </source>
</evidence>
<evidence type="ECO:0000313" key="3">
    <source>
        <dbReference type="Proteomes" id="UP001187734"/>
    </source>
</evidence>
<dbReference type="AlphaFoldDB" id="A0AAE8M0Y9"/>
<dbReference type="EMBL" id="ONZP01000056">
    <property type="protein sequence ID" value="SPJ72266.1"/>
    <property type="molecule type" value="Genomic_DNA"/>
</dbReference>
<feature type="region of interest" description="Disordered" evidence="1">
    <location>
        <begin position="64"/>
        <end position="85"/>
    </location>
</feature>
<accession>A0AAE8M0Y9</accession>
<feature type="region of interest" description="Disordered" evidence="1">
    <location>
        <begin position="100"/>
        <end position="125"/>
    </location>
</feature>
<sequence length="162" mass="17926">MSWFLAPDVGNGRQVETVPLLIKVFESLTGPESASSSSTLRQGEFSESRNTDIIIEFDAGFGTMAAPDMPGSHGASTQANEDKSVSIWHSPTASISITQLRTSSWADDPWRPRAKMPPQPAKDLRQRYLKDHPTKYTSFGRQIISKPPFSRLSISIWDTLST</sequence>
<protein>
    <submittedName>
        <fullName evidence="2">Uncharacterized protein</fullName>
    </submittedName>
</protein>
<comment type="caution">
    <text evidence="2">The sequence shown here is derived from an EMBL/GenBank/DDBJ whole genome shotgun (WGS) entry which is preliminary data.</text>
</comment>
<proteinExistence type="predicted"/>
<organism evidence="2 3">
    <name type="scientific">Fusarium torulosum</name>
    <dbReference type="NCBI Taxonomy" id="33205"/>
    <lineage>
        <taxon>Eukaryota</taxon>
        <taxon>Fungi</taxon>
        <taxon>Dikarya</taxon>
        <taxon>Ascomycota</taxon>
        <taxon>Pezizomycotina</taxon>
        <taxon>Sordariomycetes</taxon>
        <taxon>Hypocreomycetidae</taxon>
        <taxon>Hypocreales</taxon>
        <taxon>Nectriaceae</taxon>
        <taxon>Fusarium</taxon>
    </lineage>
</organism>